<dbReference type="AlphaFoldDB" id="A0A833VCG3"/>
<evidence type="ECO:0000256" key="1">
    <source>
        <dbReference type="ARBA" id="ARBA00001971"/>
    </source>
</evidence>
<comment type="subcellular location">
    <subcellularLocation>
        <location evidence="2">Membrane</location>
    </subcellularLocation>
</comment>
<evidence type="ECO:0000313" key="13">
    <source>
        <dbReference type="Proteomes" id="UP000623129"/>
    </source>
</evidence>
<dbReference type="PANTHER" id="PTHR47947">
    <property type="entry name" value="CYTOCHROME P450 82C3-RELATED"/>
    <property type="match status" value="1"/>
</dbReference>
<keyword evidence="4" id="KW-0812">Transmembrane</keyword>
<dbReference type="InterPro" id="IPR017972">
    <property type="entry name" value="Cyt_P450_CS"/>
</dbReference>
<evidence type="ECO:0000256" key="8">
    <source>
        <dbReference type="ARBA" id="ARBA00023004"/>
    </source>
</evidence>
<proteinExistence type="inferred from homology"/>
<evidence type="ECO:0000256" key="9">
    <source>
        <dbReference type="ARBA" id="ARBA00023136"/>
    </source>
</evidence>
<keyword evidence="3 10" id="KW-0349">Heme</keyword>
<dbReference type="CDD" id="cd20653">
    <property type="entry name" value="CYP81"/>
    <property type="match status" value="1"/>
</dbReference>
<dbReference type="InterPro" id="IPR050651">
    <property type="entry name" value="Plant_Cytochrome_P450_Monoox"/>
</dbReference>
<dbReference type="Pfam" id="PF00067">
    <property type="entry name" value="p450"/>
    <property type="match status" value="1"/>
</dbReference>
<keyword evidence="13" id="KW-1185">Reference proteome</keyword>
<dbReference type="PROSITE" id="PS00086">
    <property type="entry name" value="CYTOCHROME_P450"/>
    <property type="match status" value="1"/>
</dbReference>
<accession>A0A833VCG3</accession>
<organism evidence="12 13">
    <name type="scientific">Carex littledalei</name>
    <dbReference type="NCBI Taxonomy" id="544730"/>
    <lineage>
        <taxon>Eukaryota</taxon>
        <taxon>Viridiplantae</taxon>
        <taxon>Streptophyta</taxon>
        <taxon>Embryophyta</taxon>
        <taxon>Tracheophyta</taxon>
        <taxon>Spermatophyta</taxon>
        <taxon>Magnoliopsida</taxon>
        <taxon>Liliopsida</taxon>
        <taxon>Poales</taxon>
        <taxon>Cyperaceae</taxon>
        <taxon>Cyperoideae</taxon>
        <taxon>Cariceae</taxon>
        <taxon>Carex</taxon>
        <taxon>Carex subgen. Euthyceras</taxon>
    </lineage>
</organism>
<evidence type="ECO:0000256" key="2">
    <source>
        <dbReference type="ARBA" id="ARBA00004370"/>
    </source>
</evidence>
<dbReference type="GO" id="GO:0020037">
    <property type="term" value="F:heme binding"/>
    <property type="evidence" value="ECO:0007669"/>
    <property type="project" value="InterPro"/>
</dbReference>
<comment type="cofactor">
    <cofactor evidence="1 10">
        <name>heme</name>
        <dbReference type="ChEBI" id="CHEBI:30413"/>
    </cofactor>
</comment>
<dbReference type="Gene3D" id="1.10.630.10">
    <property type="entry name" value="Cytochrome P450"/>
    <property type="match status" value="1"/>
</dbReference>
<dbReference type="SUPFAM" id="SSF48264">
    <property type="entry name" value="Cytochrome P450"/>
    <property type="match status" value="1"/>
</dbReference>
<dbReference type="InterPro" id="IPR001128">
    <property type="entry name" value="Cyt_P450"/>
</dbReference>
<reference evidence="12" key="1">
    <citation type="submission" date="2020-01" db="EMBL/GenBank/DDBJ databases">
        <title>Genome sequence of Kobresia littledalei, the first chromosome-level genome in the family Cyperaceae.</title>
        <authorList>
            <person name="Qu G."/>
        </authorList>
    </citation>
    <scope>NUCLEOTIDE SEQUENCE</scope>
    <source>
        <strain evidence="12">C.B.Clarke</strain>
        <tissue evidence="12">Leaf</tissue>
    </source>
</reference>
<evidence type="ECO:0000256" key="5">
    <source>
        <dbReference type="ARBA" id="ARBA00022723"/>
    </source>
</evidence>
<keyword evidence="11" id="KW-0503">Monooxygenase</keyword>
<dbReference type="GO" id="GO:0004497">
    <property type="term" value="F:monooxygenase activity"/>
    <property type="evidence" value="ECO:0007669"/>
    <property type="project" value="UniProtKB-KW"/>
</dbReference>
<keyword evidence="9" id="KW-0472">Membrane</keyword>
<dbReference type="InterPro" id="IPR002401">
    <property type="entry name" value="Cyt_P450_E_grp-I"/>
</dbReference>
<dbReference type="InterPro" id="IPR036396">
    <property type="entry name" value="Cyt_P450_sf"/>
</dbReference>
<dbReference type="OrthoDB" id="1055148at2759"/>
<dbReference type="EMBL" id="SWLB01000010">
    <property type="protein sequence ID" value="KAF3333912.1"/>
    <property type="molecule type" value="Genomic_DNA"/>
</dbReference>
<dbReference type="GO" id="GO:0016705">
    <property type="term" value="F:oxidoreductase activity, acting on paired donors, with incorporation or reduction of molecular oxygen"/>
    <property type="evidence" value="ECO:0007669"/>
    <property type="project" value="InterPro"/>
</dbReference>
<keyword evidence="6" id="KW-1133">Transmembrane helix</keyword>
<keyword evidence="5 10" id="KW-0479">Metal-binding</keyword>
<evidence type="ECO:0000256" key="3">
    <source>
        <dbReference type="ARBA" id="ARBA00022617"/>
    </source>
</evidence>
<evidence type="ECO:0000256" key="10">
    <source>
        <dbReference type="PIRSR" id="PIRSR602401-1"/>
    </source>
</evidence>
<evidence type="ECO:0000313" key="12">
    <source>
        <dbReference type="EMBL" id="KAF3333912.1"/>
    </source>
</evidence>
<feature type="binding site" description="axial binding residue" evidence="10">
    <location>
        <position position="427"/>
    </location>
    <ligand>
        <name>heme</name>
        <dbReference type="ChEBI" id="CHEBI:30413"/>
    </ligand>
    <ligandPart>
        <name>Fe</name>
        <dbReference type="ChEBI" id="CHEBI:18248"/>
    </ligandPart>
</feature>
<name>A0A833VCG3_9POAL</name>
<comment type="caution">
    <text evidence="12">The sequence shown here is derived from an EMBL/GenBank/DDBJ whole genome shotgun (WGS) entry which is preliminary data.</text>
</comment>
<sequence length="491" mass="55549">MFYKKIFIISSKSKNRRLPPSLPSRPIIGHLHLFKKPLHRTLTNLSSIHGPVLYLQFGSRPVLLVSSPDIANEIFTTHDITFANRPKFPSAKHTSNNYTTFVSSSYGPNWRNLRRIATIEVLSSHRLLCSSDIRSDEIRCLARFLFGKSAKNESFTKVDVRLMLFEVVLNVILRMLAGKRYYGENAEDSNNAKRFKEMVEEVTALGGASNLQDFLPILRLFDFGGVQKRAAKLAATRIELSQRLIEEHRQRGSSEGSHKKTMIADLLELQRSEPEVYTDTVIRSLCLSILQAGTDTSANTMEWIMSLLLNNPQVMHKARDEIEKTVGLDRLIEESDLPNLPYLHCVINETLRLYPVVPLLVPHESSKDCLVGGYSIPGGTMLFVNVYAMQRDPNIWDEPTKFKPERFEGGKAEGKWMLPFGMGRRGCPGEGLAKKVMGLTIGTLVQCFEWERVGVEEVDMAEGSGITMPRAVRLEAMYRPRPKMIPVLQKL</sequence>
<evidence type="ECO:0000256" key="6">
    <source>
        <dbReference type="ARBA" id="ARBA00022989"/>
    </source>
</evidence>
<evidence type="ECO:0000256" key="4">
    <source>
        <dbReference type="ARBA" id="ARBA00022692"/>
    </source>
</evidence>
<dbReference type="PANTHER" id="PTHR47947:SF26">
    <property type="entry name" value="CYTOCHROME P450"/>
    <property type="match status" value="1"/>
</dbReference>
<dbReference type="FunFam" id="1.10.630.10:FF:000023">
    <property type="entry name" value="Cytochrome P450 family protein"/>
    <property type="match status" value="1"/>
</dbReference>
<comment type="similarity">
    <text evidence="11">Belongs to the cytochrome P450 family.</text>
</comment>
<keyword evidence="7 11" id="KW-0560">Oxidoreductase</keyword>
<gene>
    <name evidence="12" type="ORF">FCM35_KLT01603</name>
</gene>
<dbReference type="Proteomes" id="UP000623129">
    <property type="component" value="Unassembled WGS sequence"/>
</dbReference>
<evidence type="ECO:0000256" key="7">
    <source>
        <dbReference type="ARBA" id="ARBA00023002"/>
    </source>
</evidence>
<keyword evidence="8 10" id="KW-0408">Iron</keyword>
<dbReference type="GO" id="GO:0016020">
    <property type="term" value="C:membrane"/>
    <property type="evidence" value="ECO:0007669"/>
    <property type="project" value="UniProtKB-SubCell"/>
</dbReference>
<dbReference type="PRINTS" id="PR00463">
    <property type="entry name" value="EP450I"/>
</dbReference>
<dbReference type="PRINTS" id="PR00385">
    <property type="entry name" value="P450"/>
</dbReference>
<evidence type="ECO:0000256" key="11">
    <source>
        <dbReference type="RuleBase" id="RU000461"/>
    </source>
</evidence>
<dbReference type="GO" id="GO:0005506">
    <property type="term" value="F:iron ion binding"/>
    <property type="evidence" value="ECO:0007669"/>
    <property type="project" value="InterPro"/>
</dbReference>
<protein>
    <submittedName>
        <fullName evidence="12">Cytochrome P450 81E8-like protein</fullName>
    </submittedName>
</protein>